<evidence type="ECO:0000313" key="3">
    <source>
        <dbReference type="Proteomes" id="UP001501461"/>
    </source>
</evidence>
<feature type="transmembrane region" description="Helical" evidence="1">
    <location>
        <begin position="197"/>
        <end position="219"/>
    </location>
</feature>
<accession>A0ABN2U9S5</accession>
<dbReference type="RefSeq" id="WP_343956527.1">
    <property type="nucleotide sequence ID" value="NZ_BAAAMN010000016.1"/>
</dbReference>
<dbReference type="EMBL" id="BAAAMN010000016">
    <property type="protein sequence ID" value="GAA2031913.1"/>
    <property type="molecule type" value="Genomic_DNA"/>
</dbReference>
<evidence type="ECO:0000256" key="1">
    <source>
        <dbReference type="SAM" id="Phobius"/>
    </source>
</evidence>
<protein>
    <submittedName>
        <fullName evidence="2">Uncharacterized protein</fullName>
    </submittedName>
</protein>
<reference evidence="2 3" key="1">
    <citation type="journal article" date="2019" name="Int. J. Syst. Evol. Microbiol.">
        <title>The Global Catalogue of Microorganisms (GCM) 10K type strain sequencing project: providing services to taxonomists for standard genome sequencing and annotation.</title>
        <authorList>
            <consortium name="The Broad Institute Genomics Platform"/>
            <consortium name="The Broad Institute Genome Sequencing Center for Infectious Disease"/>
            <person name="Wu L."/>
            <person name="Ma J."/>
        </authorList>
    </citation>
    <scope>NUCLEOTIDE SEQUENCE [LARGE SCALE GENOMIC DNA]</scope>
    <source>
        <strain evidence="2 3">JCM 13595</strain>
    </source>
</reference>
<feature type="transmembrane region" description="Helical" evidence="1">
    <location>
        <begin position="231"/>
        <end position="249"/>
    </location>
</feature>
<keyword evidence="3" id="KW-1185">Reference proteome</keyword>
<dbReference type="Proteomes" id="UP001501461">
    <property type="component" value="Unassembled WGS sequence"/>
</dbReference>
<keyword evidence="1" id="KW-0812">Transmembrane</keyword>
<name>A0ABN2U9S5_9MICC</name>
<evidence type="ECO:0000313" key="2">
    <source>
        <dbReference type="EMBL" id="GAA2031913.1"/>
    </source>
</evidence>
<sequence>MTNTRWAREDHVSDEELAELRHEIAATMDDHEQTRPTDWRQRLLLQKSRPRTDSVVRRRMRKLRTNDAADSMKTQPSIEAETSPVRRATCDSCNTAHRGSFTPARFDTVEHSLSAIHDLACYLDKSPRTIWLALEGIFTARQTTSAPNLYRHRVTILARVLPTAVALLLVAFSMLHFLMTNHQTDSGYTPLFSELGFLLSVMLFSTITFFCLAAVMLMIKSSRQERFLNGFSRLVNWSIPIILSFFMASPEFLLLLQDLAGGSSANVSGIETILATHHGIVETIYWTVLVYVALYTGNFFLFVAFSKVFQEQHEYVHRHEVLRDMIPILVADATQPQRRKLFRVYPLTRD</sequence>
<organism evidence="2 3">
    <name type="scientific">Yaniella flava</name>
    <dbReference type="NCBI Taxonomy" id="287930"/>
    <lineage>
        <taxon>Bacteria</taxon>
        <taxon>Bacillati</taxon>
        <taxon>Actinomycetota</taxon>
        <taxon>Actinomycetes</taxon>
        <taxon>Micrococcales</taxon>
        <taxon>Micrococcaceae</taxon>
        <taxon>Yaniella</taxon>
    </lineage>
</organism>
<gene>
    <name evidence="2" type="ORF">GCM10009720_10210</name>
</gene>
<proteinExistence type="predicted"/>
<feature type="transmembrane region" description="Helical" evidence="1">
    <location>
        <begin position="284"/>
        <end position="305"/>
    </location>
</feature>
<feature type="transmembrane region" description="Helical" evidence="1">
    <location>
        <begin position="156"/>
        <end position="177"/>
    </location>
</feature>
<comment type="caution">
    <text evidence="2">The sequence shown here is derived from an EMBL/GenBank/DDBJ whole genome shotgun (WGS) entry which is preliminary data.</text>
</comment>
<keyword evidence="1" id="KW-1133">Transmembrane helix</keyword>
<keyword evidence="1" id="KW-0472">Membrane</keyword>